<reference evidence="8" key="1">
    <citation type="submission" date="2017-09" db="EMBL/GenBank/DDBJ databases">
        <title>Depth-based differentiation of microbial function through sediment-hosted aquifers and enrichment of novel symbionts in the deep terrestrial subsurface.</title>
        <authorList>
            <person name="Probst A.J."/>
            <person name="Ladd B."/>
            <person name="Jarett J.K."/>
            <person name="Geller-Mcgrath D.E."/>
            <person name="Sieber C.M.K."/>
            <person name="Emerson J.B."/>
            <person name="Anantharaman K."/>
            <person name="Thomas B.C."/>
            <person name="Malmstrom R."/>
            <person name="Stieglmeier M."/>
            <person name="Klingl A."/>
            <person name="Woyke T."/>
            <person name="Ryan C.M."/>
            <person name="Banfield J.F."/>
        </authorList>
    </citation>
    <scope>NUCLEOTIDE SEQUENCE [LARGE SCALE GENOMIC DNA]</scope>
</reference>
<dbReference type="GO" id="GO:0005509">
    <property type="term" value="F:calcium ion binding"/>
    <property type="evidence" value="ECO:0007669"/>
    <property type="project" value="InterPro"/>
</dbReference>
<keyword evidence="6" id="KW-1133">Transmembrane helix</keyword>
<dbReference type="EMBL" id="PFBW01000066">
    <property type="protein sequence ID" value="PIR77603.1"/>
    <property type="molecule type" value="Genomic_DNA"/>
</dbReference>
<evidence type="ECO:0000256" key="4">
    <source>
        <dbReference type="ARBA" id="ARBA00022837"/>
    </source>
</evidence>
<evidence type="ECO:0000256" key="5">
    <source>
        <dbReference type="SAM" id="MobiDB-lite"/>
    </source>
</evidence>
<keyword evidence="2" id="KW-0964">Secreted</keyword>
<feature type="non-terminal residue" evidence="7">
    <location>
        <position position="136"/>
    </location>
</feature>
<evidence type="ECO:0000256" key="6">
    <source>
        <dbReference type="SAM" id="Phobius"/>
    </source>
</evidence>
<keyword evidence="6" id="KW-0812">Transmembrane</keyword>
<organism evidence="7 8">
    <name type="scientific">Candidatus Magasanikbacteria bacterium CG10_big_fil_rev_8_21_14_0_10_38_6</name>
    <dbReference type="NCBI Taxonomy" id="1974647"/>
    <lineage>
        <taxon>Bacteria</taxon>
        <taxon>Candidatus Magasanikiibacteriota</taxon>
    </lineage>
</organism>
<dbReference type="SUPFAM" id="SSF103647">
    <property type="entry name" value="TSP type-3 repeat"/>
    <property type="match status" value="1"/>
</dbReference>
<feature type="compositionally biased region" description="Acidic residues" evidence="5">
    <location>
        <begin position="102"/>
        <end position="117"/>
    </location>
</feature>
<evidence type="ECO:0000256" key="1">
    <source>
        <dbReference type="ARBA" id="ARBA00004613"/>
    </source>
</evidence>
<dbReference type="Proteomes" id="UP000228528">
    <property type="component" value="Unassembled WGS sequence"/>
</dbReference>
<proteinExistence type="predicted"/>
<dbReference type="InterPro" id="IPR059100">
    <property type="entry name" value="TSP3_bac"/>
</dbReference>
<keyword evidence="4" id="KW-0106">Calcium</keyword>
<evidence type="ECO:0000313" key="7">
    <source>
        <dbReference type="EMBL" id="PIR77603.1"/>
    </source>
</evidence>
<accession>A0A2M6P1J1</accession>
<feature type="transmembrane region" description="Helical" evidence="6">
    <location>
        <begin position="24"/>
        <end position="45"/>
    </location>
</feature>
<keyword evidence="6" id="KW-0472">Membrane</keyword>
<evidence type="ECO:0000256" key="2">
    <source>
        <dbReference type="ARBA" id="ARBA00022525"/>
    </source>
</evidence>
<protein>
    <submittedName>
        <fullName evidence="7">Uncharacterized protein</fullName>
    </submittedName>
</protein>
<feature type="compositionally biased region" description="Basic and acidic residues" evidence="5">
    <location>
        <begin position="75"/>
        <end position="91"/>
    </location>
</feature>
<dbReference type="InterPro" id="IPR028974">
    <property type="entry name" value="TSP_type-3_rpt"/>
</dbReference>
<sequence>MDPQQFAQSVQPSPEPPVSHRSTWLFVLVAVLILFVFVVGSVLVFRWFSSSNKQTDVSVEQPVFGNITVGDSRVEILKEDPIPDDRDRDGLTTEQEQQYGTDEYEYDTDGDGLSDLEEVQKYHTDPTNPDTDGDGF</sequence>
<keyword evidence="3" id="KW-0732">Signal</keyword>
<gene>
    <name evidence="7" type="ORF">COU30_01540</name>
</gene>
<dbReference type="AlphaFoldDB" id="A0A2M6P1J1"/>
<feature type="region of interest" description="Disordered" evidence="5">
    <location>
        <begin position="75"/>
        <end position="136"/>
    </location>
</feature>
<comment type="caution">
    <text evidence="7">The sequence shown here is derived from an EMBL/GenBank/DDBJ whole genome shotgun (WGS) entry which is preliminary data.</text>
</comment>
<dbReference type="Pfam" id="PF18884">
    <property type="entry name" value="TSP3_bac"/>
    <property type="match status" value="1"/>
</dbReference>
<comment type="subcellular location">
    <subcellularLocation>
        <location evidence="1">Secreted</location>
    </subcellularLocation>
</comment>
<evidence type="ECO:0000256" key="3">
    <source>
        <dbReference type="ARBA" id="ARBA00022729"/>
    </source>
</evidence>
<name>A0A2M6P1J1_9BACT</name>
<evidence type="ECO:0000313" key="8">
    <source>
        <dbReference type="Proteomes" id="UP000228528"/>
    </source>
</evidence>